<keyword evidence="6 10" id="KW-0418">Kinase</keyword>
<dbReference type="CDD" id="cd00082">
    <property type="entry name" value="HisKA"/>
    <property type="match status" value="1"/>
</dbReference>
<comment type="subcellular location">
    <subcellularLocation>
        <location evidence="2">Membrane</location>
    </subcellularLocation>
</comment>
<feature type="transmembrane region" description="Helical" evidence="8">
    <location>
        <begin position="43"/>
        <end position="66"/>
    </location>
</feature>
<organism evidence="10 11">
    <name type="scientific">Enterococcus larvae</name>
    <dbReference type="NCBI Taxonomy" id="2794352"/>
    <lineage>
        <taxon>Bacteria</taxon>
        <taxon>Bacillati</taxon>
        <taxon>Bacillota</taxon>
        <taxon>Bacilli</taxon>
        <taxon>Lactobacillales</taxon>
        <taxon>Enterococcaceae</taxon>
        <taxon>Enterococcus</taxon>
    </lineage>
</organism>
<dbReference type="PRINTS" id="PR00344">
    <property type="entry name" value="BCTRLSENSOR"/>
</dbReference>
<name>A0ABS4CI49_9ENTE</name>
<dbReference type="EC" id="2.7.13.3" evidence="3"/>
<reference evidence="10 11" key="1">
    <citation type="submission" date="2020-12" db="EMBL/GenBank/DDBJ databases">
        <title>Vagococcus allomyrinae sp. nov. and Enterococcus lavae sp. nov., isolated from the larvae of Allomyrina dichotoma.</title>
        <authorList>
            <person name="Lee S.D."/>
        </authorList>
    </citation>
    <scope>NUCLEOTIDE SEQUENCE [LARGE SCALE GENOMIC DNA]</scope>
    <source>
        <strain evidence="10 11">BWM-S5</strain>
    </source>
</reference>
<feature type="transmembrane region" description="Helical" evidence="8">
    <location>
        <begin position="12"/>
        <end position="31"/>
    </location>
</feature>
<dbReference type="Pfam" id="PF02518">
    <property type="entry name" value="HATPase_c"/>
    <property type="match status" value="1"/>
</dbReference>
<keyword evidence="5" id="KW-0808">Transferase</keyword>
<protein>
    <recommendedName>
        <fullName evidence="3">histidine kinase</fullName>
        <ecNumber evidence="3">2.7.13.3</ecNumber>
    </recommendedName>
</protein>
<evidence type="ECO:0000256" key="2">
    <source>
        <dbReference type="ARBA" id="ARBA00004370"/>
    </source>
</evidence>
<dbReference type="Pfam" id="PF00512">
    <property type="entry name" value="HisKA"/>
    <property type="match status" value="1"/>
</dbReference>
<dbReference type="Proteomes" id="UP000673375">
    <property type="component" value="Unassembled WGS sequence"/>
</dbReference>
<keyword evidence="8" id="KW-0812">Transmembrane</keyword>
<dbReference type="InterPro" id="IPR036097">
    <property type="entry name" value="HisK_dim/P_sf"/>
</dbReference>
<dbReference type="PANTHER" id="PTHR45453">
    <property type="entry name" value="PHOSPHATE REGULON SENSOR PROTEIN PHOR"/>
    <property type="match status" value="1"/>
</dbReference>
<feature type="domain" description="Histidine kinase" evidence="9">
    <location>
        <begin position="90"/>
        <end position="308"/>
    </location>
</feature>
<keyword evidence="7" id="KW-0902">Two-component regulatory system</keyword>
<keyword evidence="8" id="KW-0472">Membrane</keyword>
<dbReference type="GO" id="GO:0016301">
    <property type="term" value="F:kinase activity"/>
    <property type="evidence" value="ECO:0007669"/>
    <property type="project" value="UniProtKB-KW"/>
</dbReference>
<dbReference type="PROSITE" id="PS50109">
    <property type="entry name" value="HIS_KIN"/>
    <property type="match status" value="1"/>
</dbReference>
<dbReference type="SUPFAM" id="SSF55874">
    <property type="entry name" value="ATPase domain of HSP90 chaperone/DNA topoisomerase II/histidine kinase"/>
    <property type="match status" value="1"/>
</dbReference>
<evidence type="ECO:0000256" key="3">
    <source>
        <dbReference type="ARBA" id="ARBA00012438"/>
    </source>
</evidence>
<evidence type="ECO:0000256" key="4">
    <source>
        <dbReference type="ARBA" id="ARBA00022553"/>
    </source>
</evidence>
<comment type="caution">
    <text evidence="10">The sequence shown here is derived from an EMBL/GenBank/DDBJ whole genome shotgun (WGS) entry which is preliminary data.</text>
</comment>
<evidence type="ECO:0000256" key="7">
    <source>
        <dbReference type="ARBA" id="ARBA00023012"/>
    </source>
</evidence>
<dbReference type="RefSeq" id="WP_209557051.1">
    <property type="nucleotide sequence ID" value="NZ_JAEDXU010000003.1"/>
</dbReference>
<keyword evidence="11" id="KW-1185">Reference proteome</keyword>
<keyword evidence="4" id="KW-0597">Phosphoprotein</keyword>
<dbReference type="InterPro" id="IPR036890">
    <property type="entry name" value="HATPase_C_sf"/>
</dbReference>
<dbReference type="PANTHER" id="PTHR45453:SF1">
    <property type="entry name" value="PHOSPHATE REGULON SENSOR PROTEIN PHOR"/>
    <property type="match status" value="1"/>
</dbReference>
<gene>
    <name evidence="10" type="ORF">I6N96_08060</name>
</gene>
<dbReference type="SMART" id="SM00388">
    <property type="entry name" value="HisKA"/>
    <property type="match status" value="1"/>
</dbReference>
<dbReference type="InterPro" id="IPR003594">
    <property type="entry name" value="HATPase_dom"/>
</dbReference>
<comment type="catalytic activity">
    <reaction evidence="1">
        <text>ATP + protein L-histidine = ADP + protein N-phospho-L-histidine.</text>
        <dbReference type="EC" id="2.7.13.3"/>
    </reaction>
</comment>
<dbReference type="SUPFAM" id="SSF47384">
    <property type="entry name" value="Homodimeric domain of signal transducing histidine kinase"/>
    <property type="match status" value="1"/>
</dbReference>
<sequence length="310" mass="35436">MKDLRNAILKRFVLFFMLLSIVVSLLDSVAFEYGQYFLAEEYRLYSLVVGAVSQVLAVALFSYLFYRSIDKKITEKSHEIAKAQTLLFANIAHDLKTPLTSINGFSKALHENVATSEEEKEELALIIHQKSEAANDLLDLLFQYTKLSSDEFRLKREALDVNYLLKETVAEVYDIIEEYSVELILCIPDEENMYSVDKLEMKRVFTNLIVNACRHNPAGTTLLVAVEDKDGQTEIIFADNGTPIPEVQREQLFKPFVSENQTERNFHGSGLGLAISKTIVDKHGFTLELNHEVSEYTKKFVITMYRNPIK</sequence>
<evidence type="ECO:0000259" key="9">
    <source>
        <dbReference type="PROSITE" id="PS50109"/>
    </source>
</evidence>
<dbReference type="EMBL" id="JAEDXU010000003">
    <property type="protein sequence ID" value="MBP1046236.1"/>
    <property type="molecule type" value="Genomic_DNA"/>
</dbReference>
<dbReference type="InterPro" id="IPR003661">
    <property type="entry name" value="HisK_dim/P_dom"/>
</dbReference>
<evidence type="ECO:0000313" key="10">
    <source>
        <dbReference type="EMBL" id="MBP1046236.1"/>
    </source>
</evidence>
<evidence type="ECO:0000256" key="5">
    <source>
        <dbReference type="ARBA" id="ARBA00022679"/>
    </source>
</evidence>
<evidence type="ECO:0000256" key="8">
    <source>
        <dbReference type="SAM" id="Phobius"/>
    </source>
</evidence>
<keyword evidence="8" id="KW-1133">Transmembrane helix</keyword>
<dbReference type="Gene3D" id="1.10.287.130">
    <property type="match status" value="1"/>
</dbReference>
<evidence type="ECO:0000313" key="11">
    <source>
        <dbReference type="Proteomes" id="UP000673375"/>
    </source>
</evidence>
<evidence type="ECO:0000256" key="6">
    <source>
        <dbReference type="ARBA" id="ARBA00022777"/>
    </source>
</evidence>
<proteinExistence type="predicted"/>
<dbReference type="CDD" id="cd00075">
    <property type="entry name" value="HATPase"/>
    <property type="match status" value="1"/>
</dbReference>
<dbReference type="InterPro" id="IPR050351">
    <property type="entry name" value="BphY/WalK/GraS-like"/>
</dbReference>
<dbReference type="SMART" id="SM00387">
    <property type="entry name" value="HATPase_c"/>
    <property type="match status" value="1"/>
</dbReference>
<evidence type="ECO:0000256" key="1">
    <source>
        <dbReference type="ARBA" id="ARBA00000085"/>
    </source>
</evidence>
<dbReference type="Gene3D" id="3.30.565.10">
    <property type="entry name" value="Histidine kinase-like ATPase, C-terminal domain"/>
    <property type="match status" value="1"/>
</dbReference>
<dbReference type="InterPro" id="IPR004358">
    <property type="entry name" value="Sig_transdc_His_kin-like_C"/>
</dbReference>
<dbReference type="InterPro" id="IPR005467">
    <property type="entry name" value="His_kinase_dom"/>
</dbReference>
<accession>A0ABS4CI49</accession>